<dbReference type="Pfam" id="PF01609">
    <property type="entry name" value="DDE_Tnp_1"/>
    <property type="match status" value="1"/>
</dbReference>
<dbReference type="HOGENOM" id="CLU_046404_0_1_5"/>
<evidence type="ECO:0000313" key="3">
    <source>
        <dbReference type="EMBL" id="AGI72573.1"/>
    </source>
</evidence>
<evidence type="ECO:0000259" key="1">
    <source>
        <dbReference type="Pfam" id="PF01609"/>
    </source>
</evidence>
<dbReference type="KEGG" id="oar:OA238_c25230"/>
<dbReference type="Proteomes" id="UP000004688">
    <property type="component" value="Chromosome"/>
</dbReference>
<protein>
    <submittedName>
        <fullName evidence="3">ISAs1 family transposase</fullName>
    </submittedName>
</protein>
<dbReference type="GO" id="GO:0003677">
    <property type="term" value="F:DNA binding"/>
    <property type="evidence" value="ECO:0007669"/>
    <property type="project" value="InterPro"/>
</dbReference>
<reference evidence="3 4" key="1">
    <citation type="journal article" date="2013" name="PLoS ONE">
        <title>Poles Apart: Arctic and Antarctic Octadecabacter strains Share High Genome Plasticity and a New Type of Xanthorhodopsin.</title>
        <authorList>
            <person name="Vollmers J."/>
            <person name="Voget S."/>
            <person name="Dietrich S."/>
            <person name="Gollnow K."/>
            <person name="Smits M."/>
            <person name="Meyer K."/>
            <person name="Brinkhoff T."/>
            <person name="Simon M."/>
            <person name="Daniel R."/>
        </authorList>
    </citation>
    <scope>NUCLEOTIDE SEQUENCE [LARGE SCALE GENOMIC DNA]</scope>
    <source>
        <strain evidence="3 4">238</strain>
    </source>
</reference>
<sequence>MPNPSSPEVHPIEFLTHFSEISVSRQEVKVTYPLPEILLLTLCAVLSGANDWTAISIYGTKKLGFLKRFLPFADGTPSHDQLGNIFAALDAEAFQACFIDWVASLNKTVTGVVAIDGKTSRRSLDKAGGKAAIHMISAWSSEWNLTLAQRQVDGKSNEITAIPELLELLTLKGAIVTIDAMRCQREIAAKIISKEADYILALKGNQGSLRKDTELFMTEQAAVDYDDTTVTYHETVEKSHGRIETRRVTVCTDIDWLKADHNWPGLKSIVMVQYHAILQDKTRAETRYYISSMTSDAEHHAKAIRDHWGIENGLHWVMDMVFRDDECRIRKGNAPANFTTIKHVASNMLRSVKGKHSLRSKRHIASWDDDFLAEIINT</sequence>
<evidence type="ECO:0000259" key="2">
    <source>
        <dbReference type="Pfam" id="PF13808"/>
    </source>
</evidence>
<dbReference type="InterPro" id="IPR002559">
    <property type="entry name" value="Transposase_11"/>
</dbReference>
<name>M9RLC8_9RHOB</name>
<dbReference type="InterPro" id="IPR047647">
    <property type="entry name" value="ISAs1_transpos"/>
</dbReference>
<feature type="domain" description="Transposase IS4-like" evidence="1">
    <location>
        <begin position="111"/>
        <end position="348"/>
    </location>
</feature>
<keyword evidence="4" id="KW-1185">Reference proteome</keyword>
<dbReference type="Pfam" id="PF13808">
    <property type="entry name" value="DDE_Tnp_1_assoc"/>
    <property type="match status" value="1"/>
</dbReference>
<dbReference type="InterPro" id="IPR032806">
    <property type="entry name" value="YbfD_N"/>
</dbReference>
<dbReference type="NCBIfam" id="NF033564">
    <property type="entry name" value="transpos_ISAs1"/>
    <property type="match status" value="1"/>
</dbReference>
<accession>M9RLC8</accession>
<dbReference type="InterPro" id="IPR051698">
    <property type="entry name" value="Transposase_11-like"/>
</dbReference>
<feature type="domain" description="H repeat-associated protein N-terminal" evidence="2">
    <location>
        <begin position="16"/>
        <end position="102"/>
    </location>
</feature>
<dbReference type="GO" id="GO:0006313">
    <property type="term" value="P:DNA transposition"/>
    <property type="evidence" value="ECO:0007669"/>
    <property type="project" value="InterPro"/>
</dbReference>
<dbReference type="AlphaFoldDB" id="M9RLC8"/>
<gene>
    <name evidence="3" type="ORF">OA238_c25230</name>
</gene>
<proteinExistence type="predicted"/>
<dbReference type="GO" id="GO:0004803">
    <property type="term" value="F:transposase activity"/>
    <property type="evidence" value="ECO:0007669"/>
    <property type="project" value="InterPro"/>
</dbReference>
<dbReference type="PANTHER" id="PTHR30298:SF0">
    <property type="entry name" value="PROTEIN YBFL-RELATED"/>
    <property type="match status" value="1"/>
</dbReference>
<dbReference type="eggNOG" id="COG5433">
    <property type="taxonomic scope" value="Bacteria"/>
</dbReference>
<dbReference type="PANTHER" id="PTHR30298">
    <property type="entry name" value="H REPEAT-ASSOCIATED PREDICTED TRANSPOSASE"/>
    <property type="match status" value="1"/>
</dbReference>
<dbReference type="EMBL" id="CP003742">
    <property type="protein sequence ID" value="AGI72573.1"/>
    <property type="molecule type" value="Genomic_DNA"/>
</dbReference>
<organism evidence="3 4">
    <name type="scientific">Octadecabacter arcticus 238</name>
    <dbReference type="NCBI Taxonomy" id="391616"/>
    <lineage>
        <taxon>Bacteria</taxon>
        <taxon>Pseudomonadati</taxon>
        <taxon>Pseudomonadota</taxon>
        <taxon>Alphaproteobacteria</taxon>
        <taxon>Rhodobacterales</taxon>
        <taxon>Roseobacteraceae</taxon>
        <taxon>Octadecabacter</taxon>
    </lineage>
</organism>
<evidence type="ECO:0000313" key="4">
    <source>
        <dbReference type="Proteomes" id="UP000004688"/>
    </source>
</evidence>